<evidence type="ECO:0000259" key="3">
    <source>
        <dbReference type="Pfam" id="PF20684"/>
    </source>
</evidence>
<feature type="transmembrane region" description="Helical" evidence="2">
    <location>
        <begin position="35"/>
        <end position="59"/>
    </location>
</feature>
<dbReference type="EMBL" id="JAUTXT010000003">
    <property type="protein sequence ID" value="KAK3679037.1"/>
    <property type="molecule type" value="Genomic_DNA"/>
</dbReference>
<dbReference type="PANTHER" id="PTHR39614">
    <property type="entry name" value="INTEGRAL MEMBRANE PROTEIN"/>
    <property type="match status" value="1"/>
</dbReference>
<gene>
    <name evidence="4" type="ORF">LTR78_001490</name>
</gene>
<dbReference type="Proteomes" id="UP001274830">
    <property type="component" value="Unassembled WGS sequence"/>
</dbReference>
<keyword evidence="2" id="KW-1133">Transmembrane helix</keyword>
<feature type="compositionally biased region" description="Gly residues" evidence="1">
    <location>
        <begin position="221"/>
        <end position="238"/>
    </location>
</feature>
<protein>
    <recommendedName>
        <fullName evidence="3">Rhodopsin domain-containing protein</fullName>
    </recommendedName>
</protein>
<dbReference type="InterPro" id="IPR049326">
    <property type="entry name" value="Rhodopsin_dom_fungi"/>
</dbReference>
<feature type="transmembrane region" description="Helical" evidence="2">
    <location>
        <begin position="114"/>
        <end position="134"/>
    </location>
</feature>
<feature type="transmembrane region" description="Helical" evidence="2">
    <location>
        <begin position="6"/>
        <end position="23"/>
    </location>
</feature>
<feature type="transmembrane region" description="Helical" evidence="2">
    <location>
        <begin position="79"/>
        <end position="102"/>
    </location>
</feature>
<sequence>MLFASDLLFVLAVFTSKLSVALFRNRLSSSPRHRMMSYGLAGLCAALGIVAVFVVAVRPDFSRPWVVLPQLAITTMSRWVAYAVLGNILDILIVGFPVYLVWDLQMSSSKKITVVSGFVVRFVLLPISILRLLALSPALHNTNYLFASVEAGTWTQTEQCYAILSATTPCLRIFLSAAQTGLLNLEATSDGGGAYYANGSFSQPLSRSRDKRLRSTRIQGHGYGGLSGSAAMSGGGGSRHSIELATRQRGETSARVVGMGSRPGMRDDQVKSGDDRGSMASDSSERAIVVRQTIDVRVQNLDGSSVRSLGKGWKGMGR</sequence>
<proteinExistence type="predicted"/>
<keyword evidence="2" id="KW-0812">Transmembrane</keyword>
<feature type="compositionally biased region" description="Basic and acidic residues" evidence="1">
    <location>
        <begin position="264"/>
        <end position="277"/>
    </location>
</feature>
<reference evidence="4" key="1">
    <citation type="submission" date="2023-07" db="EMBL/GenBank/DDBJ databases">
        <title>Black Yeasts Isolated from many extreme environments.</title>
        <authorList>
            <person name="Coleine C."/>
            <person name="Stajich J.E."/>
            <person name="Selbmann L."/>
        </authorList>
    </citation>
    <scope>NUCLEOTIDE SEQUENCE</scope>
    <source>
        <strain evidence="4">CCFEE 5485</strain>
    </source>
</reference>
<feature type="region of interest" description="Disordered" evidence="1">
    <location>
        <begin position="217"/>
        <end position="285"/>
    </location>
</feature>
<evidence type="ECO:0000313" key="5">
    <source>
        <dbReference type="Proteomes" id="UP001274830"/>
    </source>
</evidence>
<keyword evidence="2" id="KW-0472">Membrane</keyword>
<dbReference type="AlphaFoldDB" id="A0AAE1C5Q7"/>
<comment type="caution">
    <text evidence="4">The sequence shown here is derived from an EMBL/GenBank/DDBJ whole genome shotgun (WGS) entry which is preliminary data.</text>
</comment>
<evidence type="ECO:0000256" key="1">
    <source>
        <dbReference type="SAM" id="MobiDB-lite"/>
    </source>
</evidence>
<feature type="compositionally biased region" description="Basic and acidic residues" evidence="1">
    <location>
        <begin position="240"/>
        <end position="252"/>
    </location>
</feature>
<evidence type="ECO:0000256" key="2">
    <source>
        <dbReference type="SAM" id="Phobius"/>
    </source>
</evidence>
<dbReference type="PANTHER" id="PTHR39614:SF2">
    <property type="entry name" value="INTEGRAL MEMBRANE PROTEIN"/>
    <property type="match status" value="1"/>
</dbReference>
<accession>A0AAE1C5Q7</accession>
<feature type="domain" description="Rhodopsin" evidence="3">
    <location>
        <begin position="2"/>
        <end position="176"/>
    </location>
</feature>
<dbReference type="Pfam" id="PF20684">
    <property type="entry name" value="Fung_rhodopsin"/>
    <property type="match status" value="1"/>
</dbReference>
<evidence type="ECO:0000313" key="4">
    <source>
        <dbReference type="EMBL" id="KAK3679037.1"/>
    </source>
</evidence>
<organism evidence="4 5">
    <name type="scientific">Recurvomyces mirabilis</name>
    <dbReference type="NCBI Taxonomy" id="574656"/>
    <lineage>
        <taxon>Eukaryota</taxon>
        <taxon>Fungi</taxon>
        <taxon>Dikarya</taxon>
        <taxon>Ascomycota</taxon>
        <taxon>Pezizomycotina</taxon>
        <taxon>Dothideomycetes</taxon>
        <taxon>Dothideomycetidae</taxon>
        <taxon>Mycosphaerellales</taxon>
        <taxon>Teratosphaeriaceae</taxon>
        <taxon>Recurvomyces</taxon>
    </lineage>
</organism>
<keyword evidence="5" id="KW-1185">Reference proteome</keyword>
<name>A0AAE1C5Q7_9PEZI</name>